<keyword evidence="3" id="KW-1185">Reference proteome</keyword>
<name>A0A9N8HKJ9_9STRA</name>
<sequence length="413" mass="47725">MLDLYSDSYDNASPDFLTDLFLYGEDKVTTKFMHKNGSLDVLCGNHNRPRFTILTCKRETRSYPKDGWNGMHFTVLVMQLMDGSNTMIKDVTDTCLSSFVEARAIKLVPGSTIIVPDFRIVRMTDNFAGFCANRMIMLIKDFGWIYPPQVDMPYVSARDQLRPISQVFSEVHEFKQKERKICFILRKTADKNSHQACLLFMVSRKDMSDGRTVFVQVDEESFARGDWIQDFKTKFDWVKKFAVKKKKPIANVWEDSEEEEDECQCKKKFIYTECIAKQYPHESVDKDQIIETFSPFCEAPHKLDGNMEWDEVKDATQRWCLYKHYHSNFFRNSEGNCQPLSWCVEKYIKKACFPADGKFTGFKSSKKRAAERITGKKGNKITMVESKKKNKAAVASTGKENESASDSDSSEGY</sequence>
<dbReference type="EMBL" id="CAICTM010000761">
    <property type="protein sequence ID" value="CAB9516117.1"/>
    <property type="molecule type" value="Genomic_DNA"/>
</dbReference>
<evidence type="ECO:0000256" key="1">
    <source>
        <dbReference type="SAM" id="MobiDB-lite"/>
    </source>
</evidence>
<accession>A0A9N8HKJ9</accession>
<comment type="caution">
    <text evidence="2">The sequence shown here is derived from an EMBL/GenBank/DDBJ whole genome shotgun (WGS) entry which is preliminary data.</text>
</comment>
<gene>
    <name evidence="2" type="ORF">SEMRO_762_G198610.1</name>
</gene>
<feature type="compositionally biased region" description="Acidic residues" evidence="1">
    <location>
        <begin position="403"/>
        <end position="413"/>
    </location>
</feature>
<evidence type="ECO:0000313" key="3">
    <source>
        <dbReference type="Proteomes" id="UP001153069"/>
    </source>
</evidence>
<feature type="region of interest" description="Disordered" evidence="1">
    <location>
        <begin position="373"/>
        <end position="413"/>
    </location>
</feature>
<dbReference type="AlphaFoldDB" id="A0A9N8HKJ9"/>
<protein>
    <submittedName>
        <fullName evidence="2">Uncharacterized protein</fullName>
    </submittedName>
</protein>
<proteinExistence type="predicted"/>
<organism evidence="2 3">
    <name type="scientific">Seminavis robusta</name>
    <dbReference type="NCBI Taxonomy" id="568900"/>
    <lineage>
        <taxon>Eukaryota</taxon>
        <taxon>Sar</taxon>
        <taxon>Stramenopiles</taxon>
        <taxon>Ochrophyta</taxon>
        <taxon>Bacillariophyta</taxon>
        <taxon>Bacillariophyceae</taxon>
        <taxon>Bacillariophycidae</taxon>
        <taxon>Naviculales</taxon>
        <taxon>Naviculaceae</taxon>
        <taxon>Seminavis</taxon>
    </lineage>
</organism>
<evidence type="ECO:0000313" key="2">
    <source>
        <dbReference type="EMBL" id="CAB9516117.1"/>
    </source>
</evidence>
<reference evidence="2" key="1">
    <citation type="submission" date="2020-06" db="EMBL/GenBank/DDBJ databases">
        <authorList>
            <consortium name="Plant Systems Biology data submission"/>
        </authorList>
    </citation>
    <scope>NUCLEOTIDE SEQUENCE</scope>
    <source>
        <strain evidence="2">D6</strain>
    </source>
</reference>
<dbReference type="Proteomes" id="UP001153069">
    <property type="component" value="Unassembled WGS sequence"/>
</dbReference>